<dbReference type="Proteomes" id="UP000037600">
    <property type="component" value="Unassembled WGS sequence"/>
</dbReference>
<protein>
    <recommendedName>
        <fullName evidence="9">SH3b domain-containing protein</fullName>
    </recommendedName>
</protein>
<dbReference type="RefSeq" id="WP_048693988.1">
    <property type="nucleotide sequence ID" value="NZ_KQ130498.1"/>
</dbReference>
<dbReference type="GO" id="GO:0016020">
    <property type="term" value="C:membrane"/>
    <property type="evidence" value="ECO:0007669"/>
    <property type="project" value="UniProtKB-SubCell"/>
</dbReference>
<dbReference type="EMBL" id="LAZL01000025">
    <property type="protein sequence ID" value="KMT64382.1"/>
    <property type="molecule type" value="Genomic_DNA"/>
</dbReference>
<dbReference type="SMART" id="SM00287">
    <property type="entry name" value="SH3b"/>
    <property type="match status" value="1"/>
</dbReference>
<evidence type="ECO:0000256" key="8">
    <source>
        <dbReference type="SAM" id="SignalP"/>
    </source>
</evidence>
<accession>A0A0J8GNL8</accession>
<keyword evidence="4 7" id="KW-1133">Transmembrane helix</keyword>
<dbReference type="InterPro" id="IPR016476">
    <property type="entry name" value="SH3_dom_pro"/>
</dbReference>
<organism evidence="10 11">
    <name type="scientific">Catenovulum maritimum</name>
    <dbReference type="NCBI Taxonomy" id="1513271"/>
    <lineage>
        <taxon>Bacteria</taxon>
        <taxon>Pseudomonadati</taxon>
        <taxon>Pseudomonadota</taxon>
        <taxon>Gammaproteobacteria</taxon>
        <taxon>Alteromonadales</taxon>
        <taxon>Alteromonadaceae</taxon>
        <taxon>Catenovulum</taxon>
    </lineage>
</organism>
<dbReference type="NCBIfam" id="TIGR04211">
    <property type="entry name" value="SH3_and_anchor"/>
    <property type="match status" value="1"/>
</dbReference>
<feature type="domain" description="SH3b" evidence="9">
    <location>
        <begin position="29"/>
        <end position="95"/>
    </location>
</feature>
<dbReference type="PROSITE" id="PS51781">
    <property type="entry name" value="SH3B"/>
    <property type="match status" value="1"/>
</dbReference>
<keyword evidence="3 8" id="KW-0732">Signal</keyword>
<comment type="subcellular location">
    <subcellularLocation>
        <location evidence="1">Membrane</location>
        <topology evidence="1">Single-pass membrane protein</topology>
    </subcellularLocation>
</comment>
<dbReference type="Gene3D" id="2.30.30.40">
    <property type="entry name" value="SH3 Domains"/>
    <property type="match status" value="1"/>
</dbReference>
<evidence type="ECO:0000256" key="3">
    <source>
        <dbReference type="ARBA" id="ARBA00022729"/>
    </source>
</evidence>
<evidence type="ECO:0000256" key="2">
    <source>
        <dbReference type="ARBA" id="ARBA00022692"/>
    </source>
</evidence>
<evidence type="ECO:0000259" key="9">
    <source>
        <dbReference type="PROSITE" id="PS51781"/>
    </source>
</evidence>
<name>A0A0J8GNL8_9ALTE</name>
<keyword evidence="6" id="KW-0175">Coiled coil</keyword>
<evidence type="ECO:0000313" key="11">
    <source>
        <dbReference type="Proteomes" id="UP000037600"/>
    </source>
</evidence>
<evidence type="ECO:0000256" key="6">
    <source>
        <dbReference type="SAM" id="Coils"/>
    </source>
</evidence>
<proteinExistence type="predicted"/>
<feature type="coiled-coil region" evidence="6">
    <location>
        <begin position="101"/>
        <end position="170"/>
    </location>
</feature>
<evidence type="ECO:0000256" key="1">
    <source>
        <dbReference type="ARBA" id="ARBA00004167"/>
    </source>
</evidence>
<dbReference type="Pfam" id="PF08239">
    <property type="entry name" value="SH3_3"/>
    <property type="match status" value="1"/>
</dbReference>
<reference evidence="10 11" key="1">
    <citation type="submission" date="2015-04" db="EMBL/GenBank/DDBJ databases">
        <title>Draft Genome Sequence of the Novel Agar-Digesting Marine Bacterium Q1.</title>
        <authorList>
            <person name="Li Y."/>
            <person name="Li D."/>
            <person name="Chen G."/>
            <person name="Du Z."/>
        </authorList>
    </citation>
    <scope>NUCLEOTIDE SEQUENCE [LARGE SCALE GENOMIC DNA]</scope>
    <source>
        <strain evidence="10 11">Q1</strain>
    </source>
</reference>
<evidence type="ECO:0000256" key="5">
    <source>
        <dbReference type="ARBA" id="ARBA00023136"/>
    </source>
</evidence>
<sequence>MKLNILAAICMLLATSHVYAEVESNSTSQDSAYVSDDLTIFIHTGPSRNYRISGTIIAGTQLEILANSEDNSFSQVKTQDNKSGWIESQYISRKTGQKQQIAQLSQSLETTKSELIKVQENLNQEASDNQALKQDLAKSEQTLADTTARLNQTQLQLTALQTERNSELENVRMDWLVKGGILSLGSLLLGFALAFMPRRKKRSSEWA</sequence>
<keyword evidence="2 7" id="KW-0812">Transmembrane</keyword>
<feature type="chain" id="PRO_5005298422" description="SH3b domain-containing protein" evidence="8">
    <location>
        <begin position="21"/>
        <end position="207"/>
    </location>
</feature>
<dbReference type="STRING" id="1513271.XM47_14465"/>
<dbReference type="OrthoDB" id="9790951at2"/>
<dbReference type="AlphaFoldDB" id="A0A0J8GNL8"/>
<dbReference type="InterPro" id="IPR003646">
    <property type="entry name" value="SH3-like_bac-type"/>
</dbReference>
<gene>
    <name evidence="10" type="ORF">XM47_14465</name>
</gene>
<evidence type="ECO:0000256" key="7">
    <source>
        <dbReference type="SAM" id="Phobius"/>
    </source>
</evidence>
<feature type="transmembrane region" description="Helical" evidence="7">
    <location>
        <begin position="175"/>
        <end position="196"/>
    </location>
</feature>
<keyword evidence="5 7" id="KW-0472">Membrane</keyword>
<feature type="signal peptide" evidence="8">
    <location>
        <begin position="1"/>
        <end position="20"/>
    </location>
</feature>
<keyword evidence="11" id="KW-1185">Reference proteome</keyword>
<evidence type="ECO:0000256" key="4">
    <source>
        <dbReference type="ARBA" id="ARBA00022989"/>
    </source>
</evidence>
<evidence type="ECO:0000313" key="10">
    <source>
        <dbReference type="EMBL" id="KMT64382.1"/>
    </source>
</evidence>
<comment type="caution">
    <text evidence="10">The sequence shown here is derived from an EMBL/GenBank/DDBJ whole genome shotgun (WGS) entry which is preliminary data.</text>
</comment>